<dbReference type="OrthoDB" id="9791366at2"/>
<keyword evidence="1" id="KW-0378">Hydrolase</keyword>
<dbReference type="PRINTS" id="PR00111">
    <property type="entry name" value="ABHYDROLASE"/>
</dbReference>
<feature type="domain" description="AB hydrolase-1" evidence="2">
    <location>
        <begin position="22"/>
        <end position="262"/>
    </location>
</feature>
<dbReference type="InterPro" id="IPR000073">
    <property type="entry name" value="AB_hydrolase_1"/>
</dbReference>
<keyword evidence="4" id="KW-1185">Reference proteome</keyword>
<name>A0A521EWE2_9RHOB</name>
<dbReference type="InterPro" id="IPR050266">
    <property type="entry name" value="AB_hydrolase_sf"/>
</dbReference>
<reference evidence="3 4" key="1">
    <citation type="submission" date="2017-05" db="EMBL/GenBank/DDBJ databases">
        <authorList>
            <person name="Varghese N."/>
            <person name="Submissions S."/>
        </authorList>
    </citation>
    <scope>NUCLEOTIDE SEQUENCE [LARGE SCALE GENOMIC DNA]</scope>
    <source>
        <strain evidence="3 4">DSM 28009</strain>
    </source>
</reference>
<gene>
    <name evidence="3" type="ORF">SAMN06265380_11453</name>
</gene>
<dbReference type="PANTHER" id="PTHR43798">
    <property type="entry name" value="MONOACYLGLYCEROL LIPASE"/>
    <property type="match status" value="1"/>
</dbReference>
<dbReference type="InterPro" id="IPR029058">
    <property type="entry name" value="AB_hydrolase_fold"/>
</dbReference>
<dbReference type="PANTHER" id="PTHR43798:SF31">
    <property type="entry name" value="AB HYDROLASE SUPERFAMILY PROTEIN YCLE"/>
    <property type="match status" value="1"/>
</dbReference>
<dbReference type="Gene3D" id="3.40.50.1820">
    <property type="entry name" value="alpha/beta hydrolase"/>
    <property type="match status" value="1"/>
</dbReference>
<dbReference type="EMBL" id="FXTE01000014">
    <property type="protein sequence ID" value="SMO88272.1"/>
    <property type="molecule type" value="Genomic_DNA"/>
</dbReference>
<organism evidence="3 4">
    <name type="scientific">Ruegeria faecimaris</name>
    <dbReference type="NCBI Taxonomy" id="686389"/>
    <lineage>
        <taxon>Bacteria</taxon>
        <taxon>Pseudomonadati</taxon>
        <taxon>Pseudomonadota</taxon>
        <taxon>Alphaproteobacteria</taxon>
        <taxon>Rhodobacterales</taxon>
        <taxon>Roseobacteraceae</taxon>
        <taxon>Ruegeria</taxon>
    </lineage>
</organism>
<dbReference type="RefSeq" id="WP_142639407.1">
    <property type="nucleotide sequence ID" value="NZ_CANMDC010000013.1"/>
</dbReference>
<sequence length="275" mass="30437">MPFFSTNDGKRLYFEDTGSGRPVLCLAGLTRNSRDFSFLAPHMTDWRMIAMDYRGRGQSEHDSDHGNYSLLRESQDVIDLLDHLDLDQVTVIGTSRGGLIAMTLATTHPKRLAAVVLNDVGPVFNPSGIAKIMEYVGKQPVSKTYDEAAQALQHMMGPQFPGISLKRWRQMAEFQNQETTEGLTLRYDPALRTALLEQAAAGAIPDMWIFFEALQDIPTGVIRGENSDLLSAQTLAEMQNRHPGLISATVPDRGHVPFLDEPQSLGVIRKVLDAA</sequence>
<dbReference type="AlphaFoldDB" id="A0A521EWE2"/>
<accession>A0A521EWE2</accession>
<dbReference type="SUPFAM" id="SSF53474">
    <property type="entry name" value="alpha/beta-Hydrolases"/>
    <property type="match status" value="1"/>
</dbReference>
<dbReference type="Pfam" id="PF00561">
    <property type="entry name" value="Abhydrolase_1"/>
    <property type="match status" value="1"/>
</dbReference>
<evidence type="ECO:0000313" key="4">
    <source>
        <dbReference type="Proteomes" id="UP000319555"/>
    </source>
</evidence>
<protein>
    <submittedName>
        <fullName evidence="3">Pimeloyl-ACP methyl ester carboxylesterase</fullName>
    </submittedName>
</protein>
<dbReference type="GO" id="GO:0016787">
    <property type="term" value="F:hydrolase activity"/>
    <property type="evidence" value="ECO:0007669"/>
    <property type="project" value="UniProtKB-KW"/>
</dbReference>
<dbReference type="GO" id="GO:0016020">
    <property type="term" value="C:membrane"/>
    <property type="evidence" value="ECO:0007669"/>
    <property type="project" value="TreeGrafter"/>
</dbReference>
<evidence type="ECO:0000313" key="3">
    <source>
        <dbReference type="EMBL" id="SMO88272.1"/>
    </source>
</evidence>
<proteinExistence type="predicted"/>
<evidence type="ECO:0000256" key="1">
    <source>
        <dbReference type="ARBA" id="ARBA00022801"/>
    </source>
</evidence>
<dbReference type="Proteomes" id="UP000319555">
    <property type="component" value="Unassembled WGS sequence"/>
</dbReference>
<evidence type="ECO:0000259" key="2">
    <source>
        <dbReference type="Pfam" id="PF00561"/>
    </source>
</evidence>